<dbReference type="InterPro" id="IPR040198">
    <property type="entry name" value="Fido_containing"/>
</dbReference>
<name>A0ABS2MTL4_9FIRM</name>
<dbReference type="InterPro" id="IPR026287">
    <property type="entry name" value="SoFic-like"/>
</dbReference>
<feature type="domain" description="Fido" evidence="1">
    <location>
        <begin position="125"/>
        <end position="276"/>
    </location>
</feature>
<evidence type="ECO:0000259" key="1">
    <source>
        <dbReference type="PROSITE" id="PS51459"/>
    </source>
</evidence>
<dbReference type="InterPro" id="IPR036597">
    <property type="entry name" value="Fido-like_dom_sf"/>
</dbReference>
<dbReference type="PANTHER" id="PTHR13504:SF38">
    <property type="entry name" value="FIDO DOMAIN-CONTAINING PROTEIN"/>
    <property type="match status" value="1"/>
</dbReference>
<comment type="caution">
    <text evidence="2">The sequence shown here is derived from an EMBL/GenBank/DDBJ whole genome shotgun (WGS) entry which is preliminary data.</text>
</comment>
<dbReference type="RefSeq" id="WP_204665164.1">
    <property type="nucleotide sequence ID" value="NZ_JAFBDT010000028.1"/>
</dbReference>
<gene>
    <name evidence="2" type="ORF">JOC49_002300</name>
</gene>
<dbReference type="PANTHER" id="PTHR13504">
    <property type="entry name" value="FIDO DOMAIN-CONTAINING PROTEIN DDB_G0283145"/>
    <property type="match status" value="1"/>
</dbReference>
<protein>
    <submittedName>
        <fullName evidence="2">Fic family protein</fullName>
    </submittedName>
</protein>
<dbReference type="Pfam" id="PF02661">
    <property type="entry name" value="Fic"/>
    <property type="match status" value="1"/>
</dbReference>
<dbReference type="Gene3D" id="1.10.10.10">
    <property type="entry name" value="Winged helix-like DNA-binding domain superfamily/Winged helix DNA-binding domain"/>
    <property type="match status" value="1"/>
</dbReference>
<evidence type="ECO:0000313" key="3">
    <source>
        <dbReference type="Proteomes" id="UP000767854"/>
    </source>
</evidence>
<organism evidence="2 3">
    <name type="scientific">Fusibacter tunisiensis</name>
    <dbReference type="NCBI Taxonomy" id="1008308"/>
    <lineage>
        <taxon>Bacteria</taxon>
        <taxon>Bacillati</taxon>
        <taxon>Bacillota</taxon>
        <taxon>Clostridia</taxon>
        <taxon>Eubacteriales</taxon>
        <taxon>Eubacteriales Family XII. Incertae Sedis</taxon>
        <taxon>Fusibacter</taxon>
    </lineage>
</organism>
<dbReference type="PIRSF" id="PIRSF038925">
    <property type="entry name" value="AMP-prot_trans"/>
    <property type="match status" value="1"/>
</dbReference>
<reference evidence="2 3" key="1">
    <citation type="submission" date="2021-01" db="EMBL/GenBank/DDBJ databases">
        <title>Genomic Encyclopedia of Type Strains, Phase IV (KMG-IV): sequencing the most valuable type-strain genomes for metagenomic binning, comparative biology and taxonomic classification.</title>
        <authorList>
            <person name="Goeker M."/>
        </authorList>
    </citation>
    <scope>NUCLEOTIDE SEQUENCE [LARGE SCALE GENOMIC DNA]</scope>
    <source>
        <strain evidence="2 3">DSM 24436</strain>
    </source>
</reference>
<dbReference type="InterPro" id="IPR003812">
    <property type="entry name" value="Fido"/>
</dbReference>
<dbReference type="InterPro" id="IPR025758">
    <property type="entry name" value="Fic/DOC_N"/>
</dbReference>
<dbReference type="Gene3D" id="1.10.3290.10">
    <property type="entry name" value="Fido-like domain"/>
    <property type="match status" value="1"/>
</dbReference>
<sequence>MEYRAGRYVTNLSGGSQYKSFKPSPLPPNPEIKIDYEIMNLVSESNRVVGILEGRSTSIPNVDLFVAMYIRKEALLSSQIEGTQATLDDILDPDIDKNINLDVTEVLNYIKTSKYGVERLKTLPLSNRFFKEIHQDLMDTGRGSEKEPGEFRRSQNWIGPVGSTIKNARYIPPNVEDMNDALYALESFINEDQEMDPFIKAGLIHYQFETIHPFLDGNGRVGRLLILLFLIEKRILSHEVLYISYFLKRNRYEYYERLMEVRQNGNYEQWVKFFLRAVIDSASDALQSIDKINQLHIKNKDLIENENVRSVGTFLKLLEYLEEHPIIDITKASKDLELSYNTISSAVKKFVEMDILVQEGKKRRNKVFVYEAYLQILRKDT</sequence>
<dbReference type="Proteomes" id="UP000767854">
    <property type="component" value="Unassembled WGS sequence"/>
</dbReference>
<evidence type="ECO:0000313" key="2">
    <source>
        <dbReference type="EMBL" id="MBM7562739.1"/>
    </source>
</evidence>
<dbReference type="SUPFAM" id="SSF140931">
    <property type="entry name" value="Fic-like"/>
    <property type="match status" value="1"/>
</dbReference>
<dbReference type="InterPro" id="IPR036388">
    <property type="entry name" value="WH-like_DNA-bd_sf"/>
</dbReference>
<accession>A0ABS2MTL4</accession>
<proteinExistence type="predicted"/>
<dbReference type="EMBL" id="JAFBDT010000028">
    <property type="protein sequence ID" value="MBM7562739.1"/>
    <property type="molecule type" value="Genomic_DNA"/>
</dbReference>
<dbReference type="Pfam" id="PF13784">
    <property type="entry name" value="Fic_N"/>
    <property type="match status" value="1"/>
</dbReference>
<dbReference type="PROSITE" id="PS51459">
    <property type="entry name" value="FIDO"/>
    <property type="match status" value="1"/>
</dbReference>
<keyword evidence="3" id="KW-1185">Reference proteome</keyword>